<evidence type="ECO:0000256" key="3">
    <source>
        <dbReference type="ARBA" id="ARBA00022679"/>
    </source>
</evidence>
<evidence type="ECO:0000256" key="1">
    <source>
        <dbReference type="ARBA" id="ARBA00022475"/>
    </source>
</evidence>
<dbReference type="GO" id="GO:0005886">
    <property type="term" value="C:plasma membrane"/>
    <property type="evidence" value="ECO:0007669"/>
    <property type="project" value="TreeGrafter"/>
</dbReference>
<dbReference type="OrthoDB" id="9802649at2"/>
<dbReference type="InterPro" id="IPR029044">
    <property type="entry name" value="Nucleotide-diphossugar_trans"/>
</dbReference>
<evidence type="ECO:0000256" key="2">
    <source>
        <dbReference type="ARBA" id="ARBA00022676"/>
    </source>
</evidence>
<dbReference type="EMBL" id="FQXS01000015">
    <property type="protein sequence ID" value="SHH91074.1"/>
    <property type="molecule type" value="Genomic_DNA"/>
</dbReference>
<dbReference type="Gene3D" id="3.90.550.10">
    <property type="entry name" value="Spore Coat Polysaccharide Biosynthesis Protein SpsA, Chain A"/>
    <property type="match status" value="1"/>
</dbReference>
<evidence type="ECO:0000256" key="8">
    <source>
        <dbReference type="SAM" id="Phobius"/>
    </source>
</evidence>
<gene>
    <name evidence="10" type="ORF">SAMN02745124_02515</name>
</gene>
<dbReference type="GO" id="GO:0099621">
    <property type="term" value="F:undecaprenyl-phosphate 4-deoxy-4-formamido-L-arabinose transferase activity"/>
    <property type="evidence" value="ECO:0007669"/>
    <property type="project" value="TreeGrafter"/>
</dbReference>
<evidence type="ECO:0000256" key="4">
    <source>
        <dbReference type="ARBA" id="ARBA00022692"/>
    </source>
</evidence>
<dbReference type="InterPro" id="IPR001173">
    <property type="entry name" value="Glyco_trans_2-like"/>
</dbReference>
<dbReference type="AlphaFoldDB" id="A0A1M5WVB3"/>
<feature type="transmembrane region" description="Helical" evidence="8">
    <location>
        <begin position="233"/>
        <end position="255"/>
    </location>
</feature>
<proteinExistence type="predicted"/>
<keyword evidence="3 10" id="KW-0808">Transferase</keyword>
<evidence type="ECO:0000259" key="9">
    <source>
        <dbReference type="Pfam" id="PF00535"/>
    </source>
</evidence>
<keyword evidence="1" id="KW-1003">Cell membrane</keyword>
<accession>A0A1M5WVB3</accession>
<dbReference type="GO" id="GO:0009103">
    <property type="term" value="P:lipopolysaccharide biosynthetic process"/>
    <property type="evidence" value="ECO:0007669"/>
    <property type="project" value="UniProtKB-KW"/>
</dbReference>
<evidence type="ECO:0000313" key="10">
    <source>
        <dbReference type="EMBL" id="SHH91074.1"/>
    </source>
</evidence>
<name>A0A1M5WVB3_9BACT</name>
<dbReference type="RefSeq" id="WP_073376533.1">
    <property type="nucleotide sequence ID" value="NZ_FQXS01000015.1"/>
</dbReference>
<evidence type="ECO:0000256" key="7">
    <source>
        <dbReference type="ARBA" id="ARBA00023136"/>
    </source>
</evidence>
<protein>
    <submittedName>
        <fullName evidence="10">Glycosyltransferase involved in cell wall bisynthesis</fullName>
    </submittedName>
</protein>
<dbReference type="Proteomes" id="UP000184139">
    <property type="component" value="Unassembled WGS sequence"/>
</dbReference>
<dbReference type="PANTHER" id="PTHR48090:SF3">
    <property type="entry name" value="UNDECAPRENYL-PHOSPHATE 4-DEOXY-4-FORMAMIDO-L-ARABINOSE TRANSFERASE"/>
    <property type="match status" value="1"/>
</dbReference>
<feature type="domain" description="Glycosyltransferase 2-like" evidence="9">
    <location>
        <begin position="4"/>
        <end position="167"/>
    </location>
</feature>
<keyword evidence="7 8" id="KW-0472">Membrane</keyword>
<evidence type="ECO:0000313" key="11">
    <source>
        <dbReference type="Proteomes" id="UP000184139"/>
    </source>
</evidence>
<keyword evidence="2" id="KW-0328">Glycosyltransferase</keyword>
<evidence type="ECO:0000256" key="5">
    <source>
        <dbReference type="ARBA" id="ARBA00022985"/>
    </source>
</evidence>
<keyword evidence="5" id="KW-0448">Lipopolysaccharide biosynthesis</keyword>
<organism evidence="10 11">
    <name type="scientific">Desulfofustis glycolicus DSM 9705</name>
    <dbReference type="NCBI Taxonomy" id="1121409"/>
    <lineage>
        <taxon>Bacteria</taxon>
        <taxon>Pseudomonadati</taxon>
        <taxon>Thermodesulfobacteriota</taxon>
        <taxon>Desulfobulbia</taxon>
        <taxon>Desulfobulbales</taxon>
        <taxon>Desulfocapsaceae</taxon>
        <taxon>Desulfofustis</taxon>
    </lineage>
</organism>
<dbReference type="STRING" id="1121409.SAMN02745124_02515"/>
<dbReference type="CDD" id="cd04187">
    <property type="entry name" value="DPM1_like_bac"/>
    <property type="match status" value="1"/>
</dbReference>
<dbReference type="Pfam" id="PF00535">
    <property type="entry name" value="Glycos_transf_2"/>
    <property type="match status" value="1"/>
</dbReference>
<sequence length="322" mass="36356">MKISVVIPVYNEEQNISLLYQETREVLERLDCSSEIIFIDDGSSDTTLSVLQAIAQADDRVVAISFRRNFGQTAAMSAGFDYATGEVIITMDGDLQNDPADIPRLLQKIEEGYDVVTGWRFDRKDAFINRRLPSIIANKIISWTTRVSLHDYGCTLKAFRREVIKNIRLYGEMHRFIPAIASGMGISYTEIKVNHRPRRFGTTKYGISRTIRVILDLITVKFLLSFATRPIQVFGLLGVVSGGVGFLLALIMTIQRQFFDMPLADRPLLLLAVVLIFIGIQFISLGLIAELQARTYHESQQKPVYHIREVFRSSASHSSESS</sequence>
<keyword evidence="11" id="KW-1185">Reference proteome</keyword>
<reference evidence="10 11" key="1">
    <citation type="submission" date="2016-11" db="EMBL/GenBank/DDBJ databases">
        <authorList>
            <person name="Jaros S."/>
            <person name="Januszkiewicz K."/>
            <person name="Wedrychowicz H."/>
        </authorList>
    </citation>
    <scope>NUCLEOTIDE SEQUENCE [LARGE SCALE GENOMIC DNA]</scope>
    <source>
        <strain evidence="10 11">DSM 9705</strain>
    </source>
</reference>
<feature type="transmembrane region" description="Helical" evidence="8">
    <location>
        <begin position="267"/>
        <end position="289"/>
    </location>
</feature>
<keyword evidence="4 8" id="KW-0812">Transmembrane</keyword>
<dbReference type="InterPro" id="IPR050256">
    <property type="entry name" value="Glycosyltransferase_2"/>
</dbReference>
<keyword evidence="6 8" id="KW-1133">Transmembrane helix</keyword>
<evidence type="ECO:0000256" key="6">
    <source>
        <dbReference type="ARBA" id="ARBA00022989"/>
    </source>
</evidence>
<dbReference type="SUPFAM" id="SSF53448">
    <property type="entry name" value="Nucleotide-diphospho-sugar transferases"/>
    <property type="match status" value="1"/>
</dbReference>
<dbReference type="PANTHER" id="PTHR48090">
    <property type="entry name" value="UNDECAPRENYL-PHOSPHATE 4-DEOXY-4-FORMAMIDO-L-ARABINOSE TRANSFERASE-RELATED"/>
    <property type="match status" value="1"/>
</dbReference>